<evidence type="ECO:0000256" key="1">
    <source>
        <dbReference type="SAM" id="MobiDB-lite"/>
    </source>
</evidence>
<keyword evidence="2" id="KW-0732">Signal</keyword>
<feature type="compositionally biased region" description="Basic and acidic residues" evidence="1">
    <location>
        <begin position="65"/>
        <end position="104"/>
    </location>
</feature>
<reference evidence="4" key="1">
    <citation type="submission" date="2014-02" db="EMBL/GenBank/DDBJ databases">
        <title>Expanding our view of genomic diversity in Candidatus Accumulibacter clades.</title>
        <authorList>
            <person name="Skennerton C.T."/>
            <person name="Barr J.J."/>
            <person name="Slater F.R."/>
            <person name="Bond P.L."/>
            <person name="Tyson G.W."/>
        </authorList>
    </citation>
    <scope>NUCLEOTIDE SEQUENCE [LARGE SCALE GENOMIC DNA]</scope>
</reference>
<evidence type="ECO:0000256" key="2">
    <source>
        <dbReference type="SAM" id="SignalP"/>
    </source>
</evidence>
<dbReference type="EMBL" id="JDST02000056">
    <property type="protein sequence ID" value="KFB76413.1"/>
    <property type="molecule type" value="Genomic_DNA"/>
</dbReference>
<name>A0A080M5C1_9PROT</name>
<dbReference type="STRING" id="1453999.AW06_002556"/>
<protein>
    <recommendedName>
        <fullName evidence="3">DUF4124 domain-containing protein</fullName>
    </recommendedName>
</protein>
<accession>A0A080M5C1</accession>
<feature type="chain" id="PRO_5001750804" description="DUF4124 domain-containing protein" evidence="2">
    <location>
        <begin position="22"/>
        <end position="149"/>
    </location>
</feature>
<proteinExistence type="predicted"/>
<feature type="domain" description="DUF4124" evidence="3">
    <location>
        <begin position="11"/>
        <end position="57"/>
    </location>
</feature>
<dbReference type="InterPro" id="IPR025392">
    <property type="entry name" value="DUF4124"/>
</dbReference>
<comment type="caution">
    <text evidence="4">The sequence shown here is derived from an EMBL/GenBank/DDBJ whole genome shotgun (WGS) entry which is preliminary data.</text>
</comment>
<keyword evidence="5" id="KW-1185">Reference proteome</keyword>
<sequence>MDMKQFLLTAASVLFALAAQAQIYQWQDENNRTVISDLPPSGQVRQQRKIETETPAANASTGKTMADREMEFRKRQKDSREAAEKAEKEQRMNVQRKEDCEASRRSLQVLESGERLALRDSKGERYFIDDAQRAQEIAKVREAIQVNCK</sequence>
<feature type="region of interest" description="Disordered" evidence="1">
    <location>
        <begin position="35"/>
        <end position="105"/>
    </location>
</feature>
<evidence type="ECO:0000313" key="4">
    <source>
        <dbReference type="EMBL" id="KFB76413.1"/>
    </source>
</evidence>
<dbReference type="Proteomes" id="UP000021315">
    <property type="component" value="Unassembled WGS sequence"/>
</dbReference>
<dbReference type="Pfam" id="PF13511">
    <property type="entry name" value="DUF4124"/>
    <property type="match status" value="1"/>
</dbReference>
<organism evidence="4 5">
    <name type="scientific">Candidatus Accumulibacter cognatus</name>
    <dbReference type="NCBI Taxonomy" id="2954383"/>
    <lineage>
        <taxon>Bacteria</taxon>
        <taxon>Pseudomonadati</taxon>
        <taxon>Pseudomonadota</taxon>
        <taxon>Betaproteobacteria</taxon>
        <taxon>Candidatus Accumulibacter</taxon>
    </lineage>
</organism>
<gene>
    <name evidence="4" type="ORF">AW06_002556</name>
</gene>
<feature type="signal peptide" evidence="2">
    <location>
        <begin position="1"/>
        <end position="21"/>
    </location>
</feature>
<evidence type="ECO:0000259" key="3">
    <source>
        <dbReference type="Pfam" id="PF13511"/>
    </source>
</evidence>
<evidence type="ECO:0000313" key="5">
    <source>
        <dbReference type="Proteomes" id="UP000021315"/>
    </source>
</evidence>
<dbReference type="AlphaFoldDB" id="A0A080M5C1"/>